<gene>
    <name evidence="3" type="ORF">BGW38_004539</name>
</gene>
<evidence type="ECO:0008006" key="5">
    <source>
        <dbReference type="Google" id="ProtNLM"/>
    </source>
</evidence>
<proteinExistence type="predicted"/>
<evidence type="ECO:0000313" key="4">
    <source>
        <dbReference type="Proteomes" id="UP000780801"/>
    </source>
</evidence>
<evidence type="ECO:0000256" key="1">
    <source>
        <dbReference type="SAM" id="Coils"/>
    </source>
</evidence>
<dbReference type="SUPFAM" id="SSF52540">
    <property type="entry name" value="P-loop containing nucleoside triphosphate hydrolases"/>
    <property type="match status" value="1"/>
</dbReference>
<name>A0A9P6G2T4_9FUNG</name>
<accession>A0A9P6G2T4</accession>
<dbReference type="EMBL" id="JAABOA010000029">
    <property type="protein sequence ID" value="KAF9586462.1"/>
    <property type="molecule type" value="Genomic_DNA"/>
</dbReference>
<dbReference type="Proteomes" id="UP000780801">
    <property type="component" value="Unassembled WGS sequence"/>
</dbReference>
<keyword evidence="1" id="KW-0175">Coiled coil</keyword>
<dbReference type="OrthoDB" id="8954335at2759"/>
<dbReference type="Gene3D" id="3.40.50.300">
    <property type="entry name" value="P-loop containing nucleotide triphosphate hydrolases"/>
    <property type="match status" value="1"/>
</dbReference>
<feature type="coiled-coil region" evidence="1">
    <location>
        <begin position="587"/>
        <end position="661"/>
    </location>
</feature>
<reference evidence="3" key="1">
    <citation type="journal article" date="2020" name="Fungal Divers.">
        <title>Resolving the Mortierellaceae phylogeny through synthesis of multi-gene phylogenetics and phylogenomics.</title>
        <authorList>
            <person name="Vandepol N."/>
            <person name="Liber J."/>
            <person name="Desiro A."/>
            <person name="Na H."/>
            <person name="Kennedy M."/>
            <person name="Barry K."/>
            <person name="Grigoriev I.V."/>
            <person name="Miller A.N."/>
            <person name="O'Donnell K."/>
            <person name="Stajich J.E."/>
            <person name="Bonito G."/>
        </authorList>
    </citation>
    <scope>NUCLEOTIDE SEQUENCE</scope>
    <source>
        <strain evidence="3">KOD1015</strain>
    </source>
</reference>
<dbReference type="InterPro" id="IPR027417">
    <property type="entry name" value="P-loop_NTPase"/>
</dbReference>
<keyword evidence="4" id="KW-1185">Reference proteome</keyword>
<sequence length="711" mass="80449">MFIAGKAKTFDRLSLRHGSANATAGQFHQTVNYLTGPCMIVVVGPPEESSLEPSGERSENDRGIGPSSNEGVLPNAPDNSTKSTTYLGKCEYSVADQKGDPQPVKQDLHVDEADPSNIGQDLNMIEEPETADQSDLVVSSSLHVGEESMNSVELPVESKNFNILVIGPSQSGKSTLIEAIREYLDPNREIDHSKIGNGSESCTKEVIENEFASHIPKYELINAGAPSQTTTESTQNSLGTAGAVVDIKRLQGASNWHLYKNALRKYDLRIRSCEQNPRAEYKFRIFDTPGLEDTDGHDVRNVAKILNVLSAVNEIHLILITIAHGTPLTQGVQNALKDYCSIFSEMNGLFTFVHTKVSYEKLHPGSQKYYGDLTTRMDKLDSIMGQPVRHIAIDSDFDEDRPLCIYMRREAIREILSLTNLNVPVAASQMRLIKTKRMREVDSIVIKEQEAHSREIRWQLLEVRSKRDISRTQVEAAKTREISALKIKIDEARFEYREKQVELNGFDTDTLEFLFERSSQESRTILDFFPSRRPRVPLEVARLEFQIDDIREERNGYDIVHSEGGEGSNFWKVVIERKVFRQGDYRAKFYAKRCNRQQAKVTELKAEVERRKETVQKLYKNVEVLENSVEVKDDDEIVSEKKNLESQLRSCQEILTRAKRTSLHFNLFKAVAEAGVYEGEATKCAEKVAAFYENYTPALGEEVLLDDIRNI</sequence>
<comment type="caution">
    <text evidence="3">The sequence shown here is derived from an EMBL/GenBank/DDBJ whole genome shotgun (WGS) entry which is preliminary data.</text>
</comment>
<dbReference type="AlphaFoldDB" id="A0A9P6G2T4"/>
<evidence type="ECO:0000256" key="2">
    <source>
        <dbReference type="SAM" id="MobiDB-lite"/>
    </source>
</evidence>
<protein>
    <recommendedName>
        <fullName evidence="5">G domain-containing protein</fullName>
    </recommendedName>
</protein>
<evidence type="ECO:0000313" key="3">
    <source>
        <dbReference type="EMBL" id="KAF9586462.1"/>
    </source>
</evidence>
<feature type="region of interest" description="Disordered" evidence="2">
    <location>
        <begin position="45"/>
        <end position="84"/>
    </location>
</feature>
<dbReference type="Pfam" id="PF13555">
    <property type="entry name" value="AAA_29"/>
    <property type="match status" value="1"/>
</dbReference>
<organism evidence="3 4">
    <name type="scientific">Lunasporangiospora selenospora</name>
    <dbReference type="NCBI Taxonomy" id="979761"/>
    <lineage>
        <taxon>Eukaryota</taxon>
        <taxon>Fungi</taxon>
        <taxon>Fungi incertae sedis</taxon>
        <taxon>Mucoromycota</taxon>
        <taxon>Mortierellomycotina</taxon>
        <taxon>Mortierellomycetes</taxon>
        <taxon>Mortierellales</taxon>
        <taxon>Mortierellaceae</taxon>
        <taxon>Lunasporangiospora</taxon>
    </lineage>
</organism>